<gene>
    <name evidence="1" type="ORF">FOZ76_08535</name>
</gene>
<reference evidence="1 2" key="1">
    <citation type="submission" date="2019-07" db="EMBL/GenBank/DDBJ databases">
        <title>Qingshengfaniella alkalisoli gen. nov., sp. nov., isolated from saline soil.</title>
        <authorList>
            <person name="Xu L."/>
            <person name="Huang X.-X."/>
            <person name="Sun J.-Q."/>
        </authorList>
    </citation>
    <scope>NUCLEOTIDE SEQUENCE [LARGE SCALE GENOMIC DNA]</scope>
    <source>
        <strain evidence="1 2">DSM 27279</strain>
    </source>
</reference>
<dbReference type="RefSeq" id="WP_143947727.1">
    <property type="nucleotide sequence ID" value="NZ_BAABMB010000002.1"/>
</dbReference>
<dbReference type="AlphaFoldDB" id="A0A556AUK3"/>
<name>A0A556AUK3_9BURK</name>
<sequence length="234" mass="25748">MTLRGSAFLPIWHDVDVQMEDEFNVWHTVEHIPERVDTPGIVVGRRYADPDASLHRYFTLYEAESFEVFASDGYFATANARSDWTQRVHPAFRNFRRAPCHLFMTRGRGIGGGLATARIHFAQPGAGAAAPRDVFSLAGRRIVDGIAKLRHVTSVHLGIVGRVERRPLSEQSLSLRPQATAFDAVLMAEGIGLEAMRAAAPDMEAILHAEPDAVGGCEVATYGLAYMLFDISGR</sequence>
<evidence type="ECO:0000313" key="2">
    <source>
        <dbReference type="Proteomes" id="UP000318405"/>
    </source>
</evidence>
<evidence type="ECO:0000313" key="1">
    <source>
        <dbReference type="EMBL" id="TSH96617.1"/>
    </source>
</evidence>
<dbReference type="EMBL" id="VLTJ01000014">
    <property type="protein sequence ID" value="TSH96617.1"/>
    <property type="molecule type" value="Genomic_DNA"/>
</dbReference>
<comment type="caution">
    <text evidence="1">The sequence shown here is derived from an EMBL/GenBank/DDBJ whole genome shotgun (WGS) entry which is preliminary data.</text>
</comment>
<keyword evidence="2" id="KW-1185">Reference proteome</keyword>
<accession>A0A556AUK3</accession>
<dbReference type="OrthoDB" id="6537357at2"/>
<protein>
    <submittedName>
        <fullName evidence="1">Uncharacterized protein</fullName>
    </submittedName>
</protein>
<proteinExistence type="predicted"/>
<dbReference type="Proteomes" id="UP000318405">
    <property type="component" value="Unassembled WGS sequence"/>
</dbReference>
<organism evidence="1 2">
    <name type="scientific">Verticiella sediminum</name>
    <dbReference type="NCBI Taxonomy" id="1247510"/>
    <lineage>
        <taxon>Bacteria</taxon>
        <taxon>Pseudomonadati</taxon>
        <taxon>Pseudomonadota</taxon>
        <taxon>Betaproteobacteria</taxon>
        <taxon>Burkholderiales</taxon>
        <taxon>Alcaligenaceae</taxon>
        <taxon>Verticiella</taxon>
    </lineage>
</organism>